<dbReference type="InterPro" id="IPR025965">
    <property type="entry name" value="FlgD/Vpr_Ig-like"/>
</dbReference>
<evidence type="ECO:0000259" key="7">
    <source>
        <dbReference type="Pfam" id="PF13860"/>
    </source>
</evidence>
<evidence type="ECO:0000256" key="3">
    <source>
        <dbReference type="ARBA" id="ARBA00022795"/>
    </source>
</evidence>
<dbReference type="Proteomes" id="UP001364156">
    <property type="component" value="Chromosome"/>
</dbReference>
<name>A0ABZ2HFP5_9RHOB</name>
<gene>
    <name evidence="8" type="ORF">RZ517_01310</name>
</gene>
<accession>A0ABZ2HFP5</accession>
<evidence type="ECO:0000256" key="5">
    <source>
        <dbReference type="RuleBase" id="RU362076"/>
    </source>
</evidence>
<organism evidence="8 9">
    <name type="scientific">Roseovarius phycicola</name>
    <dbReference type="NCBI Taxonomy" id="3080976"/>
    <lineage>
        <taxon>Bacteria</taxon>
        <taxon>Pseudomonadati</taxon>
        <taxon>Pseudomonadota</taxon>
        <taxon>Alphaproteobacteria</taxon>
        <taxon>Rhodobacterales</taxon>
        <taxon>Roseobacteraceae</taxon>
        <taxon>Roseovarius</taxon>
    </lineage>
</organism>
<dbReference type="InterPro" id="IPR005648">
    <property type="entry name" value="FlgD"/>
</dbReference>
<evidence type="ECO:0000256" key="1">
    <source>
        <dbReference type="ARBA" id="ARBA00010577"/>
    </source>
</evidence>
<protein>
    <recommendedName>
        <fullName evidence="2 5">Basal-body rod modification protein FlgD</fullName>
    </recommendedName>
</protein>
<proteinExistence type="inferred from homology"/>
<comment type="similarity">
    <text evidence="1 5">Belongs to the FlgD family.</text>
</comment>
<evidence type="ECO:0000256" key="6">
    <source>
        <dbReference type="SAM" id="MobiDB-lite"/>
    </source>
</evidence>
<sequence>MDVSQPTPPQPQSPPTNTASASAQNNTVLSSDFETFIRMLTVQMQNQDPLNPLESTEFATQLATFSSVEQQVLTNDLLTNLGAQLSALGVSQLSGWIGMEGRAHVPAEFEGHPITLTTQGSSLADTHELVVRDTNGAVVQRFETTGERQTIAWVGHDANGALLPRGTYQIEIESFSQSALVKASPVEVHGRITEARIQDGQTRLVLEGGRKWPLPTSWVSGSHRMISHEPSTVTNTVVIPPSAIPRKSQNTDFQRIAGLVST</sequence>
<feature type="domain" description="FlgD/Vpr Ig-like" evidence="7">
    <location>
        <begin position="110"/>
        <end position="174"/>
    </location>
</feature>
<feature type="compositionally biased region" description="Pro residues" evidence="6">
    <location>
        <begin position="1"/>
        <end position="14"/>
    </location>
</feature>
<comment type="function">
    <text evidence="4 5">Required for flagellar hook formation. May act as a scaffolding protein.</text>
</comment>
<keyword evidence="8" id="KW-0966">Cell projection</keyword>
<keyword evidence="3 5" id="KW-1005">Bacterial flagellum biogenesis</keyword>
<evidence type="ECO:0000313" key="8">
    <source>
        <dbReference type="EMBL" id="WWR46850.1"/>
    </source>
</evidence>
<evidence type="ECO:0000313" key="9">
    <source>
        <dbReference type="Proteomes" id="UP001364156"/>
    </source>
</evidence>
<keyword evidence="9" id="KW-1185">Reference proteome</keyword>
<evidence type="ECO:0000256" key="4">
    <source>
        <dbReference type="ARBA" id="ARBA00024746"/>
    </source>
</evidence>
<dbReference type="Gene3D" id="2.60.40.4070">
    <property type="match status" value="1"/>
</dbReference>
<keyword evidence="8" id="KW-0969">Cilium</keyword>
<reference evidence="8 9" key="1">
    <citation type="submission" date="2023-10" db="EMBL/GenBank/DDBJ databases">
        <title>Roseovarius strain S88 nov., isolated from a marine algae.</title>
        <authorList>
            <person name="Lee M.W."/>
            <person name="Lee J.K."/>
            <person name="Kim J.M."/>
            <person name="Choi D.G."/>
            <person name="Baek J.H."/>
            <person name="Bayburt H."/>
            <person name="Jung J.J."/>
            <person name="Han D.M."/>
            <person name="Jeon C.O."/>
        </authorList>
    </citation>
    <scope>NUCLEOTIDE SEQUENCE [LARGE SCALE GENOMIC DNA]</scope>
    <source>
        <strain evidence="8 9">S88</strain>
    </source>
</reference>
<dbReference type="RefSeq" id="WP_338549695.1">
    <property type="nucleotide sequence ID" value="NZ_CP146069.1"/>
</dbReference>
<evidence type="ECO:0000256" key="2">
    <source>
        <dbReference type="ARBA" id="ARBA00016013"/>
    </source>
</evidence>
<feature type="region of interest" description="Disordered" evidence="6">
    <location>
        <begin position="1"/>
        <end position="24"/>
    </location>
</feature>
<keyword evidence="8" id="KW-0282">Flagellum</keyword>
<dbReference type="Pfam" id="PF13860">
    <property type="entry name" value="FlgD_ig"/>
    <property type="match status" value="1"/>
</dbReference>
<dbReference type="EMBL" id="CP146069">
    <property type="protein sequence ID" value="WWR46850.1"/>
    <property type="molecule type" value="Genomic_DNA"/>
</dbReference>
<dbReference type="Pfam" id="PF03963">
    <property type="entry name" value="FlgD"/>
    <property type="match status" value="1"/>
</dbReference>